<dbReference type="PANTHER" id="PTHR11733:SF167">
    <property type="entry name" value="FI17812P1-RELATED"/>
    <property type="match status" value="1"/>
</dbReference>
<feature type="non-terminal residue" evidence="3">
    <location>
        <position position="120"/>
    </location>
</feature>
<dbReference type="GO" id="GO:0004222">
    <property type="term" value="F:metalloendopeptidase activity"/>
    <property type="evidence" value="ECO:0007669"/>
    <property type="project" value="InterPro"/>
</dbReference>
<dbReference type="SUPFAM" id="SSF55486">
    <property type="entry name" value="Metalloproteases ('zincins'), catalytic domain"/>
    <property type="match status" value="1"/>
</dbReference>
<evidence type="ECO:0000256" key="1">
    <source>
        <dbReference type="ARBA" id="ARBA00007357"/>
    </source>
</evidence>
<dbReference type="PANTHER" id="PTHR11733">
    <property type="entry name" value="ZINC METALLOPROTEASE FAMILY M13 NEPRILYSIN-RELATED"/>
    <property type="match status" value="1"/>
</dbReference>
<dbReference type="GO" id="GO:0016485">
    <property type="term" value="P:protein processing"/>
    <property type="evidence" value="ECO:0007669"/>
    <property type="project" value="TreeGrafter"/>
</dbReference>
<dbReference type="EMBL" id="BK007571">
    <property type="protein sequence ID" value="DAA34515.1"/>
    <property type="molecule type" value="mRNA"/>
</dbReference>
<protein>
    <submittedName>
        <fullName evidence="3">Neprilysin</fullName>
    </submittedName>
</protein>
<evidence type="ECO:0000259" key="2">
    <source>
        <dbReference type="Pfam" id="PF01431"/>
    </source>
</evidence>
<evidence type="ECO:0000313" key="3">
    <source>
        <dbReference type="EMBL" id="DAA34515.1"/>
    </source>
</evidence>
<reference evidence="3" key="1">
    <citation type="journal article" date="2011" name="BMC Genomics">
        <title>A further insight into the sialome of the tropical bont tick, Amblyomma variegatum.</title>
        <authorList>
            <person name="Ribeiro J.M."/>
            <person name="Anderson J.M."/>
            <person name="Manoukis N.C."/>
            <person name="Meng Z."/>
            <person name="Francishetti I.M."/>
        </authorList>
    </citation>
    <scope>NUCLEOTIDE SEQUENCE</scope>
    <source>
        <strain evidence="3">Amvar-302</strain>
        <tissue evidence="3">Salivary gland</tissue>
    </source>
</reference>
<dbReference type="PRINTS" id="PR00786">
    <property type="entry name" value="NEPRILYSIN"/>
</dbReference>
<dbReference type="InterPro" id="IPR024079">
    <property type="entry name" value="MetalloPept_cat_dom_sf"/>
</dbReference>
<feature type="non-terminal residue" evidence="3">
    <location>
        <position position="1"/>
    </location>
</feature>
<sequence>RASKRLTTCEIKIPWALIQTPLYDYGLPRSVTYGSIGTIIGQEIARAFTTKGLYASDDGNYKTLLTEVARPAFDNRTQCFVTQYSKIRIHLQEWGSLRINGQRTLEENIVDNVGIRSAFN</sequence>
<organism evidence="3">
    <name type="scientific">Amblyomma variegatum</name>
    <name type="common">Tropical bont tick</name>
    <dbReference type="NCBI Taxonomy" id="34610"/>
    <lineage>
        <taxon>Eukaryota</taxon>
        <taxon>Metazoa</taxon>
        <taxon>Ecdysozoa</taxon>
        <taxon>Arthropoda</taxon>
        <taxon>Chelicerata</taxon>
        <taxon>Arachnida</taxon>
        <taxon>Acari</taxon>
        <taxon>Parasitiformes</taxon>
        <taxon>Ixodida</taxon>
        <taxon>Ixodoidea</taxon>
        <taxon>Ixodidae</taxon>
        <taxon>Amblyomminae</taxon>
        <taxon>Amblyomma</taxon>
    </lineage>
</organism>
<dbReference type="PROSITE" id="PS51885">
    <property type="entry name" value="NEPRILYSIN"/>
    <property type="match status" value="1"/>
</dbReference>
<proteinExistence type="evidence at transcript level"/>
<dbReference type="AlphaFoldDB" id="F0J9M0"/>
<dbReference type="Gene3D" id="3.40.390.10">
    <property type="entry name" value="Collagenase (Catalytic Domain)"/>
    <property type="match status" value="1"/>
</dbReference>
<accession>F0J9M0</accession>
<dbReference type="Pfam" id="PF01431">
    <property type="entry name" value="Peptidase_M13"/>
    <property type="match status" value="1"/>
</dbReference>
<dbReference type="GO" id="GO:0005886">
    <property type="term" value="C:plasma membrane"/>
    <property type="evidence" value="ECO:0007669"/>
    <property type="project" value="TreeGrafter"/>
</dbReference>
<dbReference type="InterPro" id="IPR018497">
    <property type="entry name" value="Peptidase_M13_C"/>
</dbReference>
<feature type="domain" description="Peptidase M13 C-terminal" evidence="2">
    <location>
        <begin position="9"/>
        <end position="120"/>
    </location>
</feature>
<dbReference type="InterPro" id="IPR000718">
    <property type="entry name" value="Peptidase_M13"/>
</dbReference>
<comment type="similarity">
    <text evidence="1">Belongs to the peptidase M13 family.</text>
</comment>
<name>F0J9M0_AMBVA</name>